<evidence type="ECO:0000256" key="1">
    <source>
        <dbReference type="ARBA" id="ARBA00004377"/>
    </source>
</evidence>
<evidence type="ECO:0000313" key="13">
    <source>
        <dbReference type="EMBL" id="MFC0716419.1"/>
    </source>
</evidence>
<feature type="domain" description="General secretion pathway GspH" evidence="12">
    <location>
        <begin position="53"/>
        <end position="165"/>
    </location>
</feature>
<keyword evidence="8 11" id="KW-0472">Membrane</keyword>
<keyword evidence="4" id="KW-0488">Methylation</keyword>
<name>A0ABV6STI4_9GAMM</name>
<evidence type="ECO:0000256" key="11">
    <source>
        <dbReference type="SAM" id="Phobius"/>
    </source>
</evidence>
<dbReference type="Gene3D" id="3.55.40.10">
    <property type="entry name" value="minor pseudopilin epsh domain"/>
    <property type="match status" value="1"/>
</dbReference>
<feature type="transmembrane region" description="Helical" evidence="11">
    <location>
        <begin position="12"/>
        <end position="36"/>
    </location>
</feature>
<keyword evidence="5" id="KW-0997">Cell inner membrane</keyword>
<dbReference type="InterPro" id="IPR012902">
    <property type="entry name" value="N_methyl_site"/>
</dbReference>
<evidence type="ECO:0000313" key="14">
    <source>
        <dbReference type="Proteomes" id="UP001589898"/>
    </source>
</evidence>
<keyword evidence="7 11" id="KW-1133">Transmembrane helix</keyword>
<dbReference type="InterPro" id="IPR022346">
    <property type="entry name" value="T2SS_GspH"/>
</dbReference>
<comment type="caution">
    <text evidence="13">The sequence shown here is derived from an EMBL/GenBank/DDBJ whole genome shotgun (WGS) entry which is preliminary data.</text>
</comment>
<evidence type="ECO:0000256" key="6">
    <source>
        <dbReference type="ARBA" id="ARBA00022692"/>
    </source>
</evidence>
<dbReference type="Pfam" id="PF12019">
    <property type="entry name" value="GspH"/>
    <property type="match status" value="1"/>
</dbReference>
<evidence type="ECO:0000256" key="2">
    <source>
        <dbReference type="ARBA" id="ARBA00021549"/>
    </source>
</evidence>
<evidence type="ECO:0000256" key="8">
    <source>
        <dbReference type="ARBA" id="ARBA00023136"/>
    </source>
</evidence>
<dbReference type="SUPFAM" id="SSF54523">
    <property type="entry name" value="Pili subunits"/>
    <property type="match status" value="1"/>
</dbReference>
<keyword evidence="14" id="KW-1185">Reference proteome</keyword>
<organism evidence="13 14">
    <name type="scientific">Luteimonas padinae</name>
    <dbReference type="NCBI Taxonomy" id="1714359"/>
    <lineage>
        <taxon>Bacteria</taxon>
        <taxon>Pseudomonadati</taxon>
        <taxon>Pseudomonadota</taxon>
        <taxon>Gammaproteobacteria</taxon>
        <taxon>Lysobacterales</taxon>
        <taxon>Lysobacteraceae</taxon>
        <taxon>Luteimonas</taxon>
    </lineage>
</organism>
<evidence type="ECO:0000259" key="12">
    <source>
        <dbReference type="Pfam" id="PF12019"/>
    </source>
</evidence>
<accession>A0ABV6STI4</accession>
<evidence type="ECO:0000256" key="7">
    <source>
        <dbReference type="ARBA" id="ARBA00022989"/>
    </source>
</evidence>
<comment type="similarity">
    <text evidence="9">Belongs to the GSP H family.</text>
</comment>
<reference evidence="13 14" key="1">
    <citation type="submission" date="2024-09" db="EMBL/GenBank/DDBJ databases">
        <authorList>
            <person name="Sun Q."/>
            <person name="Mori K."/>
        </authorList>
    </citation>
    <scope>NUCLEOTIDE SEQUENCE [LARGE SCALE GENOMIC DNA]</scope>
    <source>
        <strain evidence="13 14">KCTC 52403</strain>
    </source>
</reference>
<dbReference type="Proteomes" id="UP001589898">
    <property type="component" value="Unassembled WGS sequence"/>
</dbReference>
<dbReference type="RefSeq" id="WP_189498957.1">
    <property type="nucleotide sequence ID" value="NZ_BMZT01000012.1"/>
</dbReference>
<evidence type="ECO:0000256" key="9">
    <source>
        <dbReference type="ARBA" id="ARBA00025772"/>
    </source>
</evidence>
<evidence type="ECO:0000256" key="3">
    <source>
        <dbReference type="ARBA" id="ARBA00022475"/>
    </source>
</evidence>
<evidence type="ECO:0000256" key="10">
    <source>
        <dbReference type="ARBA" id="ARBA00030775"/>
    </source>
</evidence>
<dbReference type="InterPro" id="IPR045584">
    <property type="entry name" value="Pilin-like"/>
</dbReference>
<dbReference type="EMBL" id="JBHLTF010000004">
    <property type="protein sequence ID" value="MFC0716419.1"/>
    <property type="molecule type" value="Genomic_DNA"/>
</dbReference>
<evidence type="ECO:0000256" key="5">
    <source>
        <dbReference type="ARBA" id="ARBA00022519"/>
    </source>
</evidence>
<dbReference type="Pfam" id="PF07963">
    <property type="entry name" value="N_methyl"/>
    <property type="match status" value="1"/>
</dbReference>
<proteinExistence type="inferred from homology"/>
<keyword evidence="6 11" id="KW-0812">Transmembrane</keyword>
<dbReference type="NCBIfam" id="TIGR02532">
    <property type="entry name" value="IV_pilin_GFxxxE"/>
    <property type="match status" value="1"/>
</dbReference>
<evidence type="ECO:0000256" key="4">
    <source>
        <dbReference type="ARBA" id="ARBA00022481"/>
    </source>
</evidence>
<sequence>MDARTAPALQRGFTLIETLVVVAIFATGLGLGLPALGTVVEQHRLTTSMHLVSADMAMARSAAITRREAVVVCPGLPATGCSGDRDWSRGWLVFRDPDGNRQLDAPDDLLRASTAPAEGSSGLRLSSTRNALRYQPSGLAAHSNLTVNACAHGQLRGKVVVNRLGRVRTERPERGTPCP</sequence>
<comment type="subcellular location">
    <subcellularLocation>
        <location evidence="1">Cell inner membrane</location>
        <topology evidence="1">Single-pass membrane protein</topology>
    </subcellularLocation>
</comment>
<protein>
    <recommendedName>
        <fullName evidence="2">Type II secretion system protein H</fullName>
    </recommendedName>
    <alternativeName>
        <fullName evidence="10">General secretion pathway protein H</fullName>
    </alternativeName>
</protein>
<keyword evidence="3" id="KW-1003">Cell membrane</keyword>
<gene>
    <name evidence="13" type="ORF">ACFFFU_01405</name>
</gene>